<reference evidence="3 4" key="1">
    <citation type="submission" date="2015-07" db="EMBL/GenBank/DDBJ databases">
        <authorList>
            <consortium name="Consortium for Microbial Forensics and Genomics (microFORGE)"/>
            <person name="Knight B.M."/>
            <person name="Roberts D.P."/>
            <person name="Lin D."/>
            <person name="Hari K."/>
            <person name="Fletcher J."/>
            <person name="Melcher U."/>
            <person name="Blagden T."/>
            <person name="Winegar R.A."/>
        </authorList>
    </citation>
    <scope>NUCLEOTIDE SEQUENCE [LARGE SCALE GENOMIC DNA]</scope>
    <source>
        <strain evidence="3 4">X11-5A</strain>
    </source>
</reference>
<gene>
    <name evidence="3" type="ORF">ADT25_02960</name>
</gene>
<evidence type="ECO:0008006" key="5">
    <source>
        <dbReference type="Google" id="ProtNLM"/>
    </source>
</evidence>
<proteinExistence type="predicted"/>
<evidence type="ECO:0000313" key="3">
    <source>
        <dbReference type="EMBL" id="KOR48515.1"/>
    </source>
</evidence>
<organism evidence="3 4">
    <name type="scientific">Xanthomonas oryzae</name>
    <dbReference type="NCBI Taxonomy" id="347"/>
    <lineage>
        <taxon>Bacteria</taxon>
        <taxon>Pseudomonadati</taxon>
        <taxon>Pseudomonadota</taxon>
        <taxon>Gammaproteobacteria</taxon>
        <taxon>Lysobacterales</taxon>
        <taxon>Lysobacteraceae</taxon>
        <taxon>Xanthomonas</taxon>
    </lineage>
</organism>
<sequence length="100" mass="9401">MRTQSVSSTLVIALAGALALSGCSNKADDAAVSRDPTSGAATEAMPGPAATPPASDQAAQSSATGAASTDGGAATGTAADDSHSGAADDAAPPATDETRR</sequence>
<evidence type="ECO:0000256" key="2">
    <source>
        <dbReference type="SAM" id="SignalP"/>
    </source>
</evidence>
<dbReference type="PROSITE" id="PS51257">
    <property type="entry name" value="PROKAR_LIPOPROTEIN"/>
    <property type="match status" value="1"/>
</dbReference>
<protein>
    <recommendedName>
        <fullName evidence="5">Lipoprotein</fullName>
    </recommendedName>
</protein>
<reference evidence="3 4" key="2">
    <citation type="submission" date="2015-09" db="EMBL/GenBank/DDBJ databases">
        <title>Draft genome sequence of Xanthomonas oryzae pv. USA str. X11-5A.</title>
        <authorList>
            <person name="Knight B.M."/>
            <person name="Roberts D.P."/>
            <person name="Lin D."/>
            <person name="Hari K."/>
            <person name="Fletcher J."/>
            <person name="Melcher U."/>
            <person name="Blagden T."/>
            <person name="Winegar R.A."/>
        </authorList>
    </citation>
    <scope>NUCLEOTIDE SEQUENCE [LARGE SCALE GENOMIC DNA]</scope>
    <source>
        <strain evidence="3 4">X11-5A</strain>
    </source>
</reference>
<dbReference type="AlphaFoldDB" id="A0AAP0ZNF2"/>
<keyword evidence="2" id="KW-0732">Signal</keyword>
<evidence type="ECO:0000313" key="4">
    <source>
        <dbReference type="Proteomes" id="UP000036790"/>
    </source>
</evidence>
<feature type="signal peptide" evidence="2">
    <location>
        <begin position="1"/>
        <end position="26"/>
    </location>
</feature>
<dbReference type="Proteomes" id="UP000036790">
    <property type="component" value="Unassembled WGS sequence"/>
</dbReference>
<name>A0AAP0ZNF2_9XANT</name>
<dbReference type="EMBL" id="LHUJ01000060">
    <property type="protein sequence ID" value="KOR48515.1"/>
    <property type="molecule type" value="Genomic_DNA"/>
</dbReference>
<accession>A0AAP0ZNF2</accession>
<feature type="region of interest" description="Disordered" evidence="1">
    <location>
        <begin position="24"/>
        <end position="100"/>
    </location>
</feature>
<feature type="chain" id="PRO_5042898802" description="Lipoprotein" evidence="2">
    <location>
        <begin position="27"/>
        <end position="100"/>
    </location>
</feature>
<feature type="compositionally biased region" description="Low complexity" evidence="1">
    <location>
        <begin position="52"/>
        <end position="100"/>
    </location>
</feature>
<comment type="caution">
    <text evidence="3">The sequence shown here is derived from an EMBL/GenBank/DDBJ whole genome shotgun (WGS) entry which is preliminary data.</text>
</comment>
<evidence type="ECO:0000256" key="1">
    <source>
        <dbReference type="SAM" id="MobiDB-lite"/>
    </source>
</evidence>